<keyword evidence="3 5" id="KW-0479">Metal-binding</keyword>
<accession>A0A011NIX5</accession>
<dbReference type="Proteomes" id="UP000020218">
    <property type="component" value="Unassembled WGS sequence"/>
</dbReference>
<keyword evidence="5" id="KW-0460">Magnesium</keyword>
<feature type="domain" description="PIN" evidence="6">
    <location>
        <begin position="4"/>
        <end position="118"/>
    </location>
</feature>
<keyword evidence="5" id="KW-0800">Toxin</keyword>
<dbReference type="Gene3D" id="3.40.50.1010">
    <property type="entry name" value="5'-nuclease"/>
    <property type="match status" value="1"/>
</dbReference>
<dbReference type="GO" id="GO:0090729">
    <property type="term" value="F:toxin activity"/>
    <property type="evidence" value="ECO:0007669"/>
    <property type="project" value="UniProtKB-KW"/>
</dbReference>
<dbReference type="HAMAP" id="MF_00265">
    <property type="entry name" value="VapC_Nob1"/>
    <property type="match status" value="1"/>
</dbReference>
<name>A0A011NIX5_9PROT</name>
<dbReference type="SUPFAM" id="SSF88723">
    <property type="entry name" value="PIN domain-like"/>
    <property type="match status" value="1"/>
</dbReference>
<evidence type="ECO:0000256" key="4">
    <source>
        <dbReference type="ARBA" id="ARBA00022801"/>
    </source>
</evidence>
<comment type="function">
    <text evidence="5">Toxic component of a toxin-antitoxin (TA) system. An RNase.</text>
</comment>
<evidence type="ECO:0000259" key="6">
    <source>
        <dbReference type="Pfam" id="PF01850"/>
    </source>
</evidence>
<reference evidence="7" key="1">
    <citation type="submission" date="2014-02" db="EMBL/GenBank/DDBJ databases">
        <title>Expanding our view of genomic diversity in Candidatus Accumulibacter clades.</title>
        <authorList>
            <person name="Skennerton C.T."/>
            <person name="Barr J.J."/>
            <person name="Slater F.R."/>
            <person name="Bond P.L."/>
            <person name="Tyson G.W."/>
        </authorList>
    </citation>
    <scope>NUCLEOTIDE SEQUENCE [LARGE SCALE GENOMIC DNA]</scope>
</reference>
<sequence length="137" mass="14868">MRSFFDTNLLVYADAADEPVKQQRAVQLIKTHRAAGTAVLSTQVLQEFVNVALRKLGLPPPLIQERLNLYSRFDLVPATPELIESALALHALHGTSFYDALVLQAAIASGCSALLTADMQHGAVIGAVRITNPFLEM</sequence>
<organism evidence="7 8">
    <name type="scientific">Candidatus Accumulibacter adjunctus</name>
    <dbReference type="NCBI Taxonomy" id="1454001"/>
    <lineage>
        <taxon>Bacteria</taxon>
        <taxon>Pseudomonadati</taxon>
        <taxon>Pseudomonadota</taxon>
        <taxon>Betaproteobacteria</taxon>
        <taxon>Candidatus Accumulibacter</taxon>
    </lineage>
</organism>
<dbReference type="InterPro" id="IPR029060">
    <property type="entry name" value="PIN-like_dom_sf"/>
</dbReference>
<dbReference type="Pfam" id="PF01850">
    <property type="entry name" value="PIN"/>
    <property type="match status" value="1"/>
</dbReference>
<keyword evidence="2 5" id="KW-0540">Nuclease</keyword>
<keyword evidence="8" id="KW-1185">Reference proteome</keyword>
<dbReference type="GO" id="GO:0004540">
    <property type="term" value="F:RNA nuclease activity"/>
    <property type="evidence" value="ECO:0007669"/>
    <property type="project" value="InterPro"/>
</dbReference>
<dbReference type="CDD" id="cd18692">
    <property type="entry name" value="PIN_VapC-like"/>
    <property type="match status" value="1"/>
</dbReference>
<dbReference type="InterPro" id="IPR002716">
    <property type="entry name" value="PIN_dom"/>
</dbReference>
<comment type="similarity">
    <text evidence="5">Belongs to the PINc/VapC protein family.</text>
</comment>
<dbReference type="EC" id="3.1.-.-" evidence="5"/>
<keyword evidence="4 5" id="KW-0378">Hydrolase</keyword>
<evidence type="ECO:0000256" key="3">
    <source>
        <dbReference type="ARBA" id="ARBA00022723"/>
    </source>
</evidence>
<dbReference type="GO" id="GO:0016787">
    <property type="term" value="F:hydrolase activity"/>
    <property type="evidence" value="ECO:0007669"/>
    <property type="project" value="UniProtKB-KW"/>
</dbReference>
<evidence type="ECO:0000313" key="8">
    <source>
        <dbReference type="Proteomes" id="UP000020218"/>
    </source>
</evidence>
<evidence type="ECO:0000256" key="2">
    <source>
        <dbReference type="ARBA" id="ARBA00022722"/>
    </source>
</evidence>
<dbReference type="InterPro" id="IPR022907">
    <property type="entry name" value="VapC_family"/>
</dbReference>
<evidence type="ECO:0000256" key="5">
    <source>
        <dbReference type="HAMAP-Rule" id="MF_00265"/>
    </source>
</evidence>
<proteinExistence type="inferred from homology"/>
<comment type="caution">
    <text evidence="7">The sequence shown here is derived from an EMBL/GenBank/DDBJ whole genome shotgun (WGS) entry which is preliminary data.</text>
</comment>
<keyword evidence="1 5" id="KW-1277">Toxin-antitoxin system</keyword>
<comment type="cofactor">
    <cofactor evidence="5">
        <name>Mg(2+)</name>
        <dbReference type="ChEBI" id="CHEBI:18420"/>
    </cofactor>
</comment>
<dbReference type="STRING" id="1454001.AW08_03681"/>
<dbReference type="EMBL" id="JFAX01000034">
    <property type="protein sequence ID" value="EXI64492.1"/>
    <property type="molecule type" value="Genomic_DNA"/>
</dbReference>
<evidence type="ECO:0000313" key="7">
    <source>
        <dbReference type="EMBL" id="EXI64492.1"/>
    </source>
</evidence>
<evidence type="ECO:0000256" key="1">
    <source>
        <dbReference type="ARBA" id="ARBA00022649"/>
    </source>
</evidence>
<feature type="binding site" evidence="5">
    <location>
        <position position="6"/>
    </location>
    <ligand>
        <name>Mg(2+)</name>
        <dbReference type="ChEBI" id="CHEBI:18420"/>
    </ligand>
</feature>
<dbReference type="GO" id="GO:0000287">
    <property type="term" value="F:magnesium ion binding"/>
    <property type="evidence" value="ECO:0007669"/>
    <property type="project" value="UniProtKB-UniRule"/>
</dbReference>
<dbReference type="PATRIC" id="fig|1454001.3.peg.3717"/>
<feature type="binding site" evidence="5">
    <location>
        <position position="99"/>
    </location>
    <ligand>
        <name>Mg(2+)</name>
        <dbReference type="ChEBI" id="CHEBI:18420"/>
    </ligand>
</feature>
<gene>
    <name evidence="5" type="primary">vapC</name>
    <name evidence="7" type="ORF">AW08_03681</name>
</gene>
<protein>
    <recommendedName>
        <fullName evidence="5">Ribonuclease VapC</fullName>
        <shortName evidence="5">RNase VapC</shortName>
        <ecNumber evidence="5">3.1.-.-</ecNumber>
    </recommendedName>
    <alternativeName>
        <fullName evidence="5">Toxin VapC</fullName>
    </alternativeName>
</protein>
<dbReference type="AlphaFoldDB" id="A0A011NIX5"/>